<evidence type="ECO:0000259" key="2">
    <source>
        <dbReference type="Pfam" id="PF01979"/>
    </source>
</evidence>
<dbReference type="Gene3D" id="1.20.58.520">
    <property type="entry name" value="Amidohydrolase"/>
    <property type="match status" value="1"/>
</dbReference>
<dbReference type="Gene3D" id="3.30.110.90">
    <property type="entry name" value="Amidohydrolase"/>
    <property type="match status" value="1"/>
</dbReference>
<dbReference type="SUPFAM" id="SSF51338">
    <property type="entry name" value="Composite domain of metallo-dependent hydrolases"/>
    <property type="match status" value="1"/>
</dbReference>
<keyword evidence="1" id="KW-0472">Membrane</keyword>
<reference evidence="3 4" key="1">
    <citation type="submission" date="2023-01" db="EMBL/GenBank/DDBJ databases">
        <title>Psychroserpens ponticola sp. nov., isolated from seawater.</title>
        <authorList>
            <person name="Kristyanto S."/>
            <person name="Jung J."/>
            <person name="Kim J.M."/>
            <person name="Jeon C.O."/>
        </authorList>
    </citation>
    <scope>NUCLEOTIDE SEQUENCE [LARGE SCALE GENOMIC DNA]</scope>
    <source>
        <strain evidence="3 4">MSW6</strain>
    </source>
</reference>
<gene>
    <name evidence="3" type="ORF">MUN68_002135</name>
</gene>
<evidence type="ECO:0000256" key="1">
    <source>
        <dbReference type="SAM" id="Phobius"/>
    </source>
</evidence>
<accession>A0ABY7RZG3</accession>
<dbReference type="EMBL" id="CP116221">
    <property type="protein sequence ID" value="WCO02299.1"/>
    <property type="molecule type" value="Genomic_DNA"/>
</dbReference>
<protein>
    <submittedName>
        <fullName evidence="3">Amidohydrolase family protein</fullName>
    </submittedName>
</protein>
<evidence type="ECO:0000313" key="3">
    <source>
        <dbReference type="EMBL" id="WCO02299.1"/>
    </source>
</evidence>
<dbReference type="InterPro" id="IPR032466">
    <property type="entry name" value="Metal_Hydrolase"/>
</dbReference>
<dbReference type="RefSeq" id="WP_249994945.1">
    <property type="nucleotide sequence ID" value="NZ_CP116221.1"/>
</dbReference>
<name>A0ABY7RZG3_9FLAO</name>
<dbReference type="SUPFAM" id="SSF51556">
    <property type="entry name" value="Metallo-dependent hydrolases"/>
    <property type="match status" value="1"/>
</dbReference>
<dbReference type="InterPro" id="IPR051781">
    <property type="entry name" value="Metallo-dep_Hydrolase"/>
</dbReference>
<feature type="transmembrane region" description="Helical" evidence="1">
    <location>
        <begin position="7"/>
        <end position="27"/>
    </location>
</feature>
<dbReference type="Proteomes" id="UP001202717">
    <property type="component" value="Chromosome"/>
</dbReference>
<sequence>MKRKFIKFLLPIVGLAVLFFAGLYWPLQDLKVPIKHGTILIKSVTVIDVVSGALIENQDIIIKGNRITEIGMSDSINSSNDAFVIDGLGKFVIPGLWDMHTHSNQHSEWLHHPLYIANGVTGIRDMSGQLNEKDSYWVGSKERLHWNTELNNNERITPRYVLQSSYQIDGSSSVPENFPDFFKLEKDEHVDSLLSFYKNEKVDFIKVYQQIQPNIYKKLALAAPKYKLHLAGHKPMFVSLKDAILLGQRSFEHGRIFMFESFPKADSLRNPKNWKALFSKFKKSMIEDFNPEIAIKLMTLMKENNAYWTPTLQTLKFEAFAHKSTFIDNPNLKYITSIRKNIWWGIDVKNNKKKNLSEEGNGLSTDFYNAAKKQIKMAKDIGVPIMTGTDVTDSYTFAGFSIHNELEDLTKSGLSNLETLQSATIIPAKFVGKEKEYGTIENGKIADLIILNKNPLENIVHSKTINGVVMNGTYYDSDKLNELKNFTQSISSSFHMNIKVFYSLISSPLVRVQFAD</sequence>
<dbReference type="InterPro" id="IPR006680">
    <property type="entry name" value="Amidohydro-rel"/>
</dbReference>
<organism evidence="3 4">
    <name type="scientific">Psychroserpens ponticola</name>
    <dbReference type="NCBI Taxonomy" id="2932268"/>
    <lineage>
        <taxon>Bacteria</taxon>
        <taxon>Pseudomonadati</taxon>
        <taxon>Bacteroidota</taxon>
        <taxon>Flavobacteriia</taxon>
        <taxon>Flavobacteriales</taxon>
        <taxon>Flavobacteriaceae</taxon>
        <taxon>Psychroserpens</taxon>
    </lineage>
</organism>
<dbReference type="PANTHER" id="PTHR43135:SF3">
    <property type="entry name" value="ALPHA-D-RIBOSE 1-METHYLPHOSPHONATE 5-TRIPHOSPHATE DIPHOSPHATASE"/>
    <property type="match status" value="1"/>
</dbReference>
<dbReference type="Gene3D" id="2.30.40.10">
    <property type="entry name" value="Urease, subunit C, domain 1"/>
    <property type="match status" value="1"/>
</dbReference>
<feature type="domain" description="Amidohydrolase-related" evidence="2">
    <location>
        <begin position="376"/>
        <end position="472"/>
    </location>
</feature>
<keyword evidence="1" id="KW-1133">Transmembrane helix</keyword>
<proteinExistence type="predicted"/>
<evidence type="ECO:0000313" key="4">
    <source>
        <dbReference type="Proteomes" id="UP001202717"/>
    </source>
</evidence>
<dbReference type="InterPro" id="IPR011059">
    <property type="entry name" value="Metal-dep_hydrolase_composite"/>
</dbReference>
<keyword evidence="4" id="KW-1185">Reference proteome</keyword>
<dbReference type="PANTHER" id="PTHR43135">
    <property type="entry name" value="ALPHA-D-RIBOSE 1-METHYLPHOSPHONATE 5-TRIPHOSPHATE DIPHOSPHATASE"/>
    <property type="match status" value="1"/>
</dbReference>
<dbReference type="Pfam" id="PF01979">
    <property type="entry name" value="Amidohydro_1"/>
    <property type="match status" value="1"/>
</dbReference>
<keyword evidence="1" id="KW-0812">Transmembrane</keyword>
<dbReference type="Gene3D" id="3.40.50.10910">
    <property type="entry name" value="Amidohydrolase"/>
    <property type="match status" value="1"/>
</dbReference>